<dbReference type="Proteomes" id="UP001219568">
    <property type="component" value="Unassembled WGS sequence"/>
</dbReference>
<name>A0AAD6I2W9_PENCN</name>
<protein>
    <submittedName>
        <fullName evidence="1">SNF2-related protein</fullName>
    </submittedName>
</protein>
<sequence>MFLEVVVAPEAPAEAVALPRVLETILIEYYAPDFSHGSSVRKPHSPDVRLFLNRNNKFGFAKSAKLPTSLHYIRKSAVTLAVNHSVKYSAILAESPPDLSSAHMEPGNVFDLRHCGTFVGFSYLARMTLVDRAAVPRVLPNTRVLMPQLDDYEIDGEALQKFPIWSKVS</sequence>
<reference evidence="1" key="1">
    <citation type="journal article" date="2023" name="IMA Fungus">
        <title>Comparative genomic study of the Penicillium genus elucidates a diverse pangenome and 15 lateral gene transfer events.</title>
        <authorList>
            <person name="Petersen C."/>
            <person name="Sorensen T."/>
            <person name="Nielsen M.R."/>
            <person name="Sondergaard T.E."/>
            <person name="Sorensen J.L."/>
            <person name="Fitzpatrick D.A."/>
            <person name="Frisvad J.C."/>
            <person name="Nielsen K.L."/>
        </authorList>
    </citation>
    <scope>NUCLEOTIDE SEQUENCE</scope>
    <source>
        <strain evidence="1">IBT 15450</strain>
    </source>
</reference>
<proteinExistence type="predicted"/>
<dbReference type="AlphaFoldDB" id="A0AAD6I2W9"/>
<dbReference type="EMBL" id="JAQJZL010000015">
    <property type="protein sequence ID" value="KAJ6027856.1"/>
    <property type="molecule type" value="Genomic_DNA"/>
</dbReference>
<gene>
    <name evidence="1" type="ORF">N7460_012673</name>
</gene>
<evidence type="ECO:0000313" key="2">
    <source>
        <dbReference type="Proteomes" id="UP001219568"/>
    </source>
</evidence>
<accession>A0AAD6I2W9</accession>
<comment type="caution">
    <text evidence="1">The sequence shown here is derived from an EMBL/GenBank/DDBJ whole genome shotgun (WGS) entry which is preliminary data.</text>
</comment>
<keyword evidence="2" id="KW-1185">Reference proteome</keyword>
<evidence type="ECO:0000313" key="1">
    <source>
        <dbReference type="EMBL" id="KAJ6027856.1"/>
    </source>
</evidence>
<reference evidence="1" key="2">
    <citation type="submission" date="2023-01" db="EMBL/GenBank/DDBJ databases">
        <authorList>
            <person name="Petersen C."/>
        </authorList>
    </citation>
    <scope>NUCLEOTIDE SEQUENCE</scope>
    <source>
        <strain evidence="1">IBT 15450</strain>
    </source>
</reference>
<organism evidence="1 2">
    <name type="scientific">Penicillium canescens</name>
    <dbReference type="NCBI Taxonomy" id="5083"/>
    <lineage>
        <taxon>Eukaryota</taxon>
        <taxon>Fungi</taxon>
        <taxon>Dikarya</taxon>
        <taxon>Ascomycota</taxon>
        <taxon>Pezizomycotina</taxon>
        <taxon>Eurotiomycetes</taxon>
        <taxon>Eurotiomycetidae</taxon>
        <taxon>Eurotiales</taxon>
        <taxon>Aspergillaceae</taxon>
        <taxon>Penicillium</taxon>
    </lineage>
</organism>